<reference evidence="1 2" key="1">
    <citation type="submission" date="2017-01" db="EMBL/GenBank/DDBJ databases">
        <title>The cable genome- insights into the physiology and evolution of filamentous bacteria capable of sulfide oxidation via long distance electron transfer.</title>
        <authorList>
            <person name="Schreiber L."/>
            <person name="Bjerg J.T."/>
            <person name="Boggild A."/>
            <person name="Van De Vossenberg J."/>
            <person name="Meysman F."/>
            <person name="Nielsen L.P."/>
            <person name="Schramm A."/>
            <person name="Kjeldsen K.U."/>
        </authorList>
    </citation>
    <scope>NUCLEOTIDE SEQUENCE [LARGE SCALE GENOMIC DNA]</scope>
    <source>
        <strain evidence="1">A1</strain>
    </source>
</reference>
<dbReference type="GO" id="GO:0016855">
    <property type="term" value="F:racemase and epimerase activity, acting on amino acids and derivatives"/>
    <property type="evidence" value="ECO:0007669"/>
    <property type="project" value="InterPro"/>
</dbReference>
<proteinExistence type="predicted"/>
<protein>
    <submittedName>
        <fullName evidence="1">Uncharacterized protein</fullName>
    </submittedName>
</protein>
<dbReference type="SUPFAM" id="SSF53681">
    <property type="entry name" value="Aspartate/glutamate racemase"/>
    <property type="match status" value="1"/>
</dbReference>
<evidence type="ECO:0000313" key="1">
    <source>
        <dbReference type="EMBL" id="RWX47502.1"/>
    </source>
</evidence>
<name>A0A3S3QHB1_9BACT</name>
<accession>A0A3S3QHB1</accession>
<keyword evidence="2" id="KW-1185">Reference proteome</keyword>
<gene>
    <name evidence="1" type="ORF">VT98_12194</name>
</gene>
<comment type="caution">
    <text evidence="1">The sequence shown here is derived from an EMBL/GenBank/DDBJ whole genome shotgun (WGS) entry which is preliminary data.</text>
</comment>
<dbReference type="Gene3D" id="3.40.50.1860">
    <property type="match status" value="1"/>
</dbReference>
<evidence type="ECO:0000313" key="2">
    <source>
        <dbReference type="Proteomes" id="UP000288086"/>
    </source>
</evidence>
<dbReference type="Proteomes" id="UP000288086">
    <property type="component" value="Unassembled WGS sequence"/>
</dbReference>
<dbReference type="InterPro" id="IPR001920">
    <property type="entry name" value="Asp/Glu_race"/>
</dbReference>
<sequence>MPFIILLFLCLSVFLGCVPVIPVNTQTENKTIEDIIQVMLTQKDNYFYIDIKHYPKKKKELPIGIFDSGTGGLTVFNSIINLDEFSNTHHGYGGDHANDFEREKFIYLGDLANMPYGNYHKENKDTLLEEHIIKDVQFLLSNKYYPDAHSTT</sequence>
<dbReference type="EMBL" id="MTKP01000219">
    <property type="protein sequence ID" value="RWX47502.1"/>
    <property type="molecule type" value="Genomic_DNA"/>
</dbReference>
<dbReference type="AlphaFoldDB" id="A0A3S3QHB1"/>
<organism evidence="1 2">
    <name type="scientific">Candidatus Electrothrix communis</name>
    <dbReference type="NCBI Taxonomy" id="1859133"/>
    <lineage>
        <taxon>Bacteria</taxon>
        <taxon>Pseudomonadati</taxon>
        <taxon>Thermodesulfobacteriota</taxon>
        <taxon>Desulfobulbia</taxon>
        <taxon>Desulfobulbales</taxon>
        <taxon>Desulfobulbaceae</taxon>
        <taxon>Candidatus Electrothrix</taxon>
    </lineage>
</organism>